<dbReference type="EMBL" id="CAKLBY020000030">
    <property type="protein sequence ID" value="CAK7906161.1"/>
    <property type="molecule type" value="Genomic_DNA"/>
</dbReference>
<comment type="caution">
    <text evidence="1">The sequence shown here is derived from an EMBL/GenBank/DDBJ whole genome shotgun (WGS) entry which is preliminary data.</text>
</comment>
<accession>A0AAV1T6K3</accession>
<protein>
    <submittedName>
        <fullName evidence="1">Uncharacterized protein</fullName>
    </submittedName>
</protein>
<evidence type="ECO:0000313" key="1">
    <source>
        <dbReference type="EMBL" id="CAK7906161.1"/>
    </source>
</evidence>
<sequence length="175" mass="19520">MRGDGGDAFMYHYGRGCSRDRGNTGASANAGTNQEARDRNVLFHAPQAESPLMPRSRELDRLAGTPTEQDQIPLFDCRKICHPDSGTETIHAEEKLFTDAFFKHRWYNGSRVQDGKALVQGWNALIHNIERIGREAWLAKADAARIRFERTQPSRGAMQVAPAIKRGRNTLSLGG</sequence>
<name>A0AAV1T6K3_9STRA</name>
<reference evidence="1" key="1">
    <citation type="submission" date="2024-01" db="EMBL/GenBank/DDBJ databases">
        <authorList>
            <person name="Webb A."/>
        </authorList>
    </citation>
    <scope>NUCLEOTIDE SEQUENCE</scope>
    <source>
        <strain evidence="1">Pm1</strain>
    </source>
</reference>
<dbReference type="Proteomes" id="UP001162060">
    <property type="component" value="Unassembled WGS sequence"/>
</dbReference>
<proteinExistence type="predicted"/>
<gene>
    <name evidence="1" type="ORF">PM001_LOCUS3276</name>
</gene>
<organism evidence="1 2">
    <name type="scientific">Peronospora matthiolae</name>
    <dbReference type="NCBI Taxonomy" id="2874970"/>
    <lineage>
        <taxon>Eukaryota</taxon>
        <taxon>Sar</taxon>
        <taxon>Stramenopiles</taxon>
        <taxon>Oomycota</taxon>
        <taxon>Peronosporomycetes</taxon>
        <taxon>Peronosporales</taxon>
        <taxon>Peronosporaceae</taxon>
        <taxon>Peronospora</taxon>
    </lineage>
</organism>
<dbReference type="AlphaFoldDB" id="A0AAV1T6K3"/>
<evidence type="ECO:0000313" key="2">
    <source>
        <dbReference type="Proteomes" id="UP001162060"/>
    </source>
</evidence>